<dbReference type="RefSeq" id="WP_049281552.1">
    <property type="nucleotide sequence ID" value="NZ_CP078594.1"/>
</dbReference>
<keyword evidence="6" id="KW-0472">Membrane</keyword>
<reference evidence="8" key="1">
    <citation type="submission" date="2020-09" db="EMBL/GenBank/DDBJ databases">
        <title>Characterization of IncC plasmids in Enterobacterales of food-producing animals originating from China.</title>
        <authorList>
            <person name="Zhang Y."/>
            <person name="Lei C.-W."/>
        </authorList>
    </citation>
    <scope>NUCLEOTIDE SEQUENCE</scope>
    <source>
        <strain evidence="8">CC1</strain>
    </source>
</reference>
<gene>
    <name evidence="8" type="ORF">ID160_11755</name>
</gene>
<evidence type="ECO:0000313" key="8">
    <source>
        <dbReference type="EMBL" id="MBD3123348.1"/>
    </source>
</evidence>
<accession>A0A5A9DCH6</accession>
<dbReference type="InterPro" id="IPR035952">
    <property type="entry name" value="Rhomboid-like_sf"/>
</dbReference>
<dbReference type="InterPro" id="IPR022764">
    <property type="entry name" value="Peptidase_S54_rhomboid_dom"/>
</dbReference>
<dbReference type="Gene3D" id="1.20.1540.10">
    <property type="entry name" value="Rhomboid-like"/>
    <property type="match status" value="1"/>
</dbReference>
<organism evidence="8 9">
    <name type="scientific">Citrobacter braakii</name>
    <dbReference type="NCBI Taxonomy" id="57706"/>
    <lineage>
        <taxon>Bacteria</taxon>
        <taxon>Pseudomonadati</taxon>
        <taxon>Pseudomonadota</taxon>
        <taxon>Gammaproteobacteria</taxon>
        <taxon>Enterobacterales</taxon>
        <taxon>Enterobacteriaceae</taxon>
        <taxon>Citrobacter</taxon>
        <taxon>Citrobacter freundii complex</taxon>
    </lineage>
</organism>
<keyword evidence="3" id="KW-0812">Transmembrane</keyword>
<protein>
    <submittedName>
        <fullName evidence="8">Rhomboid family intramembrane serine protease</fullName>
    </submittedName>
</protein>
<dbReference type="GO" id="GO:0006508">
    <property type="term" value="P:proteolysis"/>
    <property type="evidence" value="ECO:0007669"/>
    <property type="project" value="UniProtKB-KW"/>
</dbReference>
<evidence type="ECO:0000256" key="4">
    <source>
        <dbReference type="ARBA" id="ARBA00022801"/>
    </source>
</evidence>
<dbReference type="GO" id="GO:0016020">
    <property type="term" value="C:membrane"/>
    <property type="evidence" value="ECO:0007669"/>
    <property type="project" value="UniProtKB-SubCell"/>
</dbReference>
<comment type="caution">
    <text evidence="8">The sequence shown here is derived from an EMBL/GenBank/DDBJ whole genome shotgun (WGS) entry which is preliminary data.</text>
</comment>
<sequence>MSYLKISGFKNSKWAVTAVLVFVNFVFFVFSAYLDSRAFNLYQASSFIIAWGGNASPLTLSGEYWRLLSSMFMHLSIFHFFSNMIALLGIGFLFENMFSRRVFIAVYMLSGIAGGILSAVVHRYELIVSCGASGAILGITGYLLAFGLCNKIELPFSKIFTNVIIVICLGLFLPVDNMAHLGGFVTGFVLGALSVDGKTHFFKKPGKVSIILIMTVCIIEGAVLAKYSIPENIKFVRLSRLEFIVKDMREGAPDQPIDFRFFNQCVDASVESGSIVRSELIDCEKMRGLFYKYGLRIKERIEEDLNNCINITEDLRSEKISETEKHSIEIISNYCVARQKLVNISFKNYPNSSVDIKKYFEAEHQFNESVIVNDNSSKIFENIPELIFNAVSLERCRTTICRRW</sequence>
<evidence type="ECO:0000256" key="2">
    <source>
        <dbReference type="ARBA" id="ARBA00009045"/>
    </source>
</evidence>
<dbReference type="SUPFAM" id="SSF144091">
    <property type="entry name" value="Rhomboid-like"/>
    <property type="match status" value="1"/>
</dbReference>
<comment type="subcellular location">
    <subcellularLocation>
        <location evidence="1">Membrane</location>
        <topology evidence="1">Multi-pass membrane protein</topology>
    </subcellularLocation>
</comment>
<evidence type="ECO:0000256" key="6">
    <source>
        <dbReference type="ARBA" id="ARBA00023136"/>
    </source>
</evidence>
<feature type="domain" description="Peptidase S54 rhomboid" evidence="7">
    <location>
        <begin position="62"/>
        <end position="193"/>
    </location>
</feature>
<dbReference type="Proteomes" id="UP000605024">
    <property type="component" value="Unassembled WGS sequence"/>
</dbReference>
<dbReference type="InterPro" id="IPR050925">
    <property type="entry name" value="Rhomboid_protease_S54"/>
</dbReference>
<keyword evidence="8" id="KW-0645">Protease</keyword>
<keyword evidence="5" id="KW-1133">Transmembrane helix</keyword>
<dbReference type="AlphaFoldDB" id="A0A5A9DCH6"/>
<evidence type="ECO:0000256" key="1">
    <source>
        <dbReference type="ARBA" id="ARBA00004141"/>
    </source>
</evidence>
<dbReference type="GO" id="GO:0004252">
    <property type="term" value="F:serine-type endopeptidase activity"/>
    <property type="evidence" value="ECO:0007669"/>
    <property type="project" value="InterPro"/>
</dbReference>
<keyword evidence="4" id="KW-0378">Hydrolase</keyword>
<dbReference type="EMBL" id="JACXSK010000005">
    <property type="protein sequence ID" value="MBD3123348.1"/>
    <property type="molecule type" value="Genomic_DNA"/>
</dbReference>
<dbReference type="PANTHER" id="PTHR43731:SF14">
    <property type="entry name" value="PRESENILIN-ASSOCIATED RHOMBOID-LIKE PROTEIN, MITOCHONDRIAL"/>
    <property type="match status" value="1"/>
</dbReference>
<evidence type="ECO:0000256" key="3">
    <source>
        <dbReference type="ARBA" id="ARBA00022692"/>
    </source>
</evidence>
<evidence type="ECO:0000256" key="5">
    <source>
        <dbReference type="ARBA" id="ARBA00022989"/>
    </source>
</evidence>
<dbReference type="Pfam" id="PF01694">
    <property type="entry name" value="Rhomboid"/>
    <property type="match status" value="1"/>
</dbReference>
<comment type="similarity">
    <text evidence="2">Belongs to the peptidase S54 family.</text>
</comment>
<proteinExistence type="inferred from homology"/>
<dbReference type="PANTHER" id="PTHR43731">
    <property type="entry name" value="RHOMBOID PROTEASE"/>
    <property type="match status" value="1"/>
</dbReference>
<evidence type="ECO:0000313" key="9">
    <source>
        <dbReference type="Proteomes" id="UP000605024"/>
    </source>
</evidence>
<name>A0A5A9DCH6_CITBR</name>
<evidence type="ECO:0000259" key="7">
    <source>
        <dbReference type="Pfam" id="PF01694"/>
    </source>
</evidence>